<evidence type="ECO:0000256" key="3">
    <source>
        <dbReference type="ARBA" id="ARBA00022692"/>
    </source>
</evidence>
<evidence type="ECO:0000256" key="7">
    <source>
        <dbReference type="ARBA" id="ARBA00023180"/>
    </source>
</evidence>
<dbReference type="EMBL" id="LR899010">
    <property type="protein sequence ID" value="CAD7080660.1"/>
    <property type="molecule type" value="Genomic_DNA"/>
</dbReference>
<keyword evidence="3 8" id="KW-0812">Transmembrane</keyword>
<dbReference type="Proteomes" id="UP000594454">
    <property type="component" value="Chromosome 2"/>
</dbReference>
<keyword evidence="4 8" id="KW-1133">Transmembrane helix</keyword>
<protein>
    <recommendedName>
        <fullName evidence="11">Ionotropic receptor</fullName>
    </recommendedName>
</protein>
<name>A0A7R8UGX1_HERIL</name>
<proteinExistence type="predicted"/>
<reference evidence="9 10" key="1">
    <citation type="submission" date="2020-11" db="EMBL/GenBank/DDBJ databases">
        <authorList>
            <person name="Wallbank WR R."/>
            <person name="Pardo Diaz C."/>
            <person name="Kozak K."/>
            <person name="Martin S."/>
            <person name="Jiggins C."/>
            <person name="Moest M."/>
            <person name="Warren A I."/>
            <person name="Generalovic N T."/>
            <person name="Byers J.R.P. K."/>
            <person name="Montejo-Kovacevich G."/>
            <person name="Yen C E."/>
        </authorList>
    </citation>
    <scope>NUCLEOTIDE SEQUENCE [LARGE SCALE GENOMIC DNA]</scope>
</reference>
<evidence type="ECO:0000256" key="6">
    <source>
        <dbReference type="ARBA" id="ARBA00023170"/>
    </source>
</evidence>
<evidence type="ECO:0000256" key="5">
    <source>
        <dbReference type="ARBA" id="ARBA00023136"/>
    </source>
</evidence>
<keyword evidence="6" id="KW-0675">Receptor</keyword>
<feature type="transmembrane region" description="Helical" evidence="8">
    <location>
        <begin position="265"/>
        <end position="287"/>
    </location>
</feature>
<dbReference type="Gene3D" id="1.10.287.70">
    <property type="match status" value="1"/>
</dbReference>
<evidence type="ECO:0000256" key="8">
    <source>
        <dbReference type="SAM" id="Phobius"/>
    </source>
</evidence>
<dbReference type="GO" id="GO:0005886">
    <property type="term" value="C:plasma membrane"/>
    <property type="evidence" value="ECO:0007669"/>
    <property type="project" value="UniProtKB-SubCell"/>
</dbReference>
<gene>
    <name evidence="9" type="ORF">HERILL_LOCUS3804</name>
</gene>
<evidence type="ECO:0000256" key="4">
    <source>
        <dbReference type="ARBA" id="ARBA00022989"/>
    </source>
</evidence>
<dbReference type="InParanoid" id="A0A7R8UGX1"/>
<evidence type="ECO:0000313" key="9">
    <source>
        <dbReference type="EMBL" id="CAD7080660.1"/>
    </source>
</evidence>
<keyword evidence="2" id="KW-1003">Cell membrane</keyword>
<keyword evidence="7" id="KW-0325">Glycoprotein</keyword>
<accession>A0A7R8UGX1</accession>
<organism evidence="9 10">
    <name type="scientific">Hermetia illucens</name>
    <name type="common">Black soldier fly</name>
    <dbReference type="NCBI Taxonomy" id="343691"/>
    <lineage>
        <taxon>Eukaryota</taxon>
        <taxon>Metazoa</taxon>
        <taxon>Ecdysozoa</taxon>
        <taxon>Arthropoda</taxon>
        <taxon>Hexapoda</taxon>
        <taxon>Insecta</taxon>
        <taxon>Pterygota</taxon>
        <taxon>Neoptera</taxon>
        <taxon>Endopterygota</taxon>
        <taxon>Diptera</taxon>
        <taxon>Brachycera</taxon>
        <taxon>Stratiomyomorpha</taxon>
        <taxon>Stratiomyidae</taxon>
        <taxon>Hermetiinae</taxon>
        <taxon>Hermetia</taxon>
    </lineage>
</organism>
<evidence type="ECO:0000313" key="10">
    <source>
        <dbReference type="Proteomes" id="UP000594454"/>
    </source>
</evidence>
<evidence type="ECO:0000256" key="2">
    <source>
        <dbReference type="ARBA" id="ARBA00022475"/>
    </source>
</evidence>
<dbReference type="PANTHER" id="PTHR42643:SF39">
    <property type="entry name" value="IONOTROPIC RECEPTOR 56A-RELATED"/>
    <property type="match status" value="1"/>
</dbReference>
<feature type="transmembrane region" description="Helical" evidence="8">
    <location>
        <begin position="320"/>
        <end position="346"/>
    </location>
</feature>
<evidence type="ECO:0000256" key="1">
    <source>
        <dbReference type="ARBA" id="ARBA00004651"/>
    </source>
</evidence>
<keyword evidence="5 8" id="KW-0472">Membrane</keyword>
<sequence length="455" mass="52107">MSNQLLQELHRSLSVPIIHYSNLWRPPRNINPYKHGKVVLAKFKRNFLLIAITDAVAARDALSKQIFALTYRNPIAKVIFFLAENTTMETTTFQALIRKCFDSDVVDVVFFQNQDPPRMFTYHPFNDFQIIKLRKVSDFFANRLMNLNNYPLKVVICDVPPKVMKSHDGKKVIGYASHMIESYVQKRNASIEVIPSPEELSVYESVQDNLVTRQMDVFWGLLPIYHYEIGEPSYPLLYEKFCAMVPAPKVIPIYRNFLLPFEENVWIAVICGTFYIAIVTYIVGAIVNGRKDLSAALITSICFIIARGEVGIFSNLNRRLFVIYVLLFLLGFMLSNMYCAFLTTFLTTPSYESELRTLDDIAAADESILIENFNSHALLVQQSGLLSYWKTNTLFEASQSGYVDLKKENKEFGPIQLTLIHLQIAFYILLSGLAISLAAFIAEHLCYYLIKLTQN</sequence>
<dbReference type="AlphaFoldDB" id="A0A7R8UGX1"/>
<evidence type="ECO:0008006" key="11">
    <source>
        <dbReference type="Google" id="ProtNLM"/>
    </source>
</evidence>
<comment type="subcellular location">
    <subcellularLocation>
        <location evidence="1">Cell membrane</location>
        <topology evidence="1">Multi-pass membrane protein</topology>
    </subcellularLocation>
</comment>
<dbReference type="PANTHER" id="PTHR42643">
    <property type="entry name" value="IONOTROPIC RECEPTOR 20A-RELATED"/>
    <property type="match status" value="1"/>
</dbReference>
<dbReference type="OrthoDB" id="7969653at2759"/>
<keyword evidence="10" id="KW-1185">Reference proteome</keyword>
<feature type="transmembrane region" description="Helical" evidence="8">
    <location>
        <begin position="424"/>
        <end position="450"/>
    </location>
</feature>
<dbReference type="InterPro" id="IPR052192">
    <property type="entry name" value="Insect_Ionotropic_Sensory_Rcpt"/>
</dbReference>